<feature type="binding site" evidence="18">
    <location>
        <begin position="48"/>
        <end position="52"/>
    </location>
    <ligand>
        <name>4-amino-2-methyl-5-(diphosphooxymethyl)pyrimidine</name>
        <dbReference type="ChEBI" id="CHEBI:57841"/>
    </ligand>
</feature>
<organism evidence="22 23">
    <name type="scientific">Bifidobacterium choerinum</name>
    <dbReference type="NCBI Taxonomy" id="35760"/>
    <lineage>
        <taxon>Bacteria</taxon>
        <taxon>Bacillati</taxon>
        <taxon>Actinomycetota</taxon>
        <taxon>Actinomycetes</taxon>
        <taxon>Bifidobacteriales</taxon>
        <taxon>Bifidobacteriaceae</taxon>
        <taxon>Bifidobacterium</taxon>
    </lineage>
</organism>
<gene>
    <name evidence="18" type="primary">thiE</name>
    <name evidence="22" type="ORF">BCHO_0381</name>
</gene>
<dbReference type="AlphaFoldDB" id="A0A087AHP7"/>
<evidence type="ECO:0000313" key="23">
    <source>
        <dbReference type="Proteomes" id="UP000028995"/>
    </source>
</evidence>
<keyword evidence="22" id="KW-0456">Lyase</keyword>
<keyword evidence="12 18" id="KW-0460">Magnesium</keyword>
<dbReference type="InterPro" id="IPR029756">
    <property type="entry name" value="MTH1187/YkoF-like"/>
</dbReference>
<evidence type="ECO:0000256" key="10">
    <source>
        <dbReference type="ARBA" id="ARBA00022777"/>
    </source>
</evidence>
<dbReference type="InterPro" id="IPR013785">
    <property type="entry name" value="Aldolase_TIM"/>
</dbReference>
<dbReference type="GO" id="GO:0009229">
    <property type="term" value="P:thiamine diphosphate biosynthetic process"/>
    <property type="evidence" value="ECO:0007669"/>
    <property type="project" value="UniProtKB-UniRule"/>
</dbReference>
<comment type="catalytic activity">
    <reaction evidence="17 18">
        <text>2-[(2R,5Z)-2-carboxy-4-methylthiazol-5(2H)-ylidene]ethyl phosphate + 4-amino-2-methyl-5-(diphosphooxymethyl)pyrimidine + 2 H(+) = thiamine phosphate + CO2 + diphosphate</text>
        <dbReference type="Rhea" id="RHEA:47844"/>
        <dbReference type="ChEBI" id="CHEBI:15378"/>
        <dbReference type="ChEBI" id="CHEBI:16526"/>
        <dbReference type="ChEBI" id="CHEBI:33019"/>
        <dbReference type="ChEBI" id="CHEBI:37575"/>
        <dbReference type="ChEBI" id="CHEBI:57841"/>
        <dbReference type="ChEBI" id="CHEBI:62899"/>
        <dbReference type="EC" id="2.5.1.3"/>
    </reaction>
</comment>
<dbReference type="GO" id="GO:0009228">
    <property type="term" value="P:thiamine biosynthetic process"/>
    <property type="evidence" value="ECO:0007669"/>
    <property type="project" value="UniProtKB-KW"/>
</dbReference>
<dbReference type="eggNOG" id="COG0352">
    <property type="taxonomic scope" value="Bacteria"/>
</dbReference>
<keyword evidence="7 18" id="KW-0808">Transferase</keyword>
<feature type="binding site" evidence="18">
    <location>
        <position position="85"/>
    </location>
    <ligand>
        <name>Mg(2+)</name>
        <dbReference type="ChEBI" id="CHEBI:18420"/>
    </ligand>
</feature>
<keyword evidence="9" id="KW-0547">Nucleotide-binding</keyword>
<dbReference type="InterPro" id="IPR002767">
    <property type="entry name" value="Thiamine_BP"/>
</dbReference>
<keyword evidence="13 18" id="KW-0784">Thiamine biosynthesis</keyword>
<dbReference type="SUPFAM" id="SSF51391">
    <property type="entry name" value="Thiamin phosphate synthase"/>
    <property type="match status" value="1"/>
</dbReference>
<dbReference type="Proteomes" id="UP000028995">
    <property type="component" value="Unassembled WGS sequence"/>
</dbReference>
<evidence type="ECO:0000256" key="6">
    <source>
        <dbReference type="ARBA" id="ARBA00005165"/>
    </source>
</evidence>
<evidence type="ECO:0000256" key="4">
    <source>
        <dbReference type="ARBA" id="ARBA00003848"/>
    </source>
</evidence>
<comment type="similarity">
    <text evidence="18">Belongs to the thiamine-phosphate synthase family.</text>
</comment>
<evidence type="ECO:0000256" key="17">
    <source>
        <dbReference type="ARBA" id="ARBA00047883"/>
    </source>
</evidence>
<evidence type="ECO:0000259" key="21">
    <source>
        <dbReference type="Pfam" id="PF08543"/>
    </source>
</evidence>
<feature type="binding site" evidence="18">
    <location>
        <position position="84"/>
    </location>
    <ligand>
        <name>4-amino-2-methyl-5-(diphosphooxymethyl)pyrimidine</name>
        <dbReference type="ChEBI" id="CHEBI:57841"/>
    </ligand>
</feature>
<evidence type="ECO:0000256" key="7">
    <source>
        <dbReference type="ARBA" id="ARBA00022679"/>
    </source>
</evidence>
<dbReference type="HAMAP" id="MF_00097">
    <property type="entry name" value="TMP_synthase"/>
    <property type="match status" value="1"/>
</dbReference>
<comment type="pathway">
    <text evidence="5">Cofactor biosynthesis; thiamine diphosphate biosynthesis; 4-amino-2-methyl-5-diphosphomethylpyrimidine from 5-amino-1-(5-phospho-D-ribosyl)imidazole: step 3/3.</text>
</comment>
<dbReference type="PANTHER" id="PTHR20858">
    <property type="entry name" value="PHOSPHOMETHYLPYRIMIDINE KINASE"/>
    <property type="match status" value="1"/>
</dbReference>
<dbReference type="Gene3D" id="3.30.70.930">
    <property type="match status" value="1"/>
</dbReference>
<dbReference type="FunFam" id="3.40.1190.20:FF:000003">
    <property type="entry name" value="Phosphomethylpyrimidine kinase ThiD"/>
    <property type="match status" value="1"/>
</dbReference>
<keyword evidence="10" id="KW-0418">Kinase</keyword>
<dbReference type="eggNOG" id="COG0351">
    <property type="taxonomic scope" value="Bacteria"/>
</dbReference>
<comment type="catalytic activity">
    <reaction evidence="1">
        <text>4-amino-5-hydroxymethyl-2-methylpyrimidine + ATP = 4-amino-2-methyl-5-(phosphooxymethyl)pyrimidine + ADP + H(+)</text>
        <dbReference type="Rhea" id="RHEA:23096"/>
        <dbReference type="ChEBI" id="CHEBI:15378"/>
        <dbReference type="ChEBI" id="CHEBI:16892"/>
        <dbReference type="ChEBI" id="CHEBI:30616"/>
        <dbReference type="ChEBI" id="CHEBI:58354"/>
        <dbReference type="ChEBI" id="CHEBI:456216"/>
        <dbReference type="EC" id="2.7.1.49"/>
    </reaction>
</comment>
<evidence type="ECO:0000256" key="9">
    <source>
        <dbReference type="ARBA" id="ARBA00022741"/>
    </source>
</evidence>
<dbReference type="Pfam" id="PF08543">
    <property type="entry name" value="Phos_pyr_kin"/>
    <property type="match status" value="1"/>
</dbReference>
<dbReference type="GO" id="GO:0008972">
    <property type="term" value="F:phosphomethylpyrimidine kinase activity"/>
    <property type="evidence" value="ECO:0007669"/>
    <property type="project" value="UniProtKB-EC"/>
</dbReference>
<feature type="binding site" evidence="18">
    <location>
        <position position="193"/>
    </location>
    <ligand>
        <name>2-[(2R,5Z)-2-carboxy-4-methylthiazol-5(2H)-ylidene]ethyl phosphate</name>
        <dbReference type="ChEBI" id="CHEBI:62899"/>
    </ligand>
</feature>
<reference evidence="22 23" key="1">
    <citation type="submission" date="2014-03" db="EMBL/GenBank/DDBJ databases">
        <title>Genomics of Bifidobacteria.</title>
        <authorList>
            <person name="Ventura M."/>
            <person name="Milani C."/>
            <person name="Lugli G.A."/>
        </authorList>
    </citation>
    <scope>NUCLEOTIDE SEQUENCE [LARGE SCALE GENOMIC DNA]</scope>
    <source>
        <strain evidence="22 23">LMG 10510</strain>
    </source>
</reference>
<dbReference type="InterPro" id="IPR004399">
    <property type="entry name" value="HMP/HMP-P_kinase_dom"/>
</dbReference>
<dbReference type="EMBL" id="JGYU01000002">
    <property type="protein sequence ID" value="KFI58297.1"/>
    <property type="molecule type" value="Genomic_DNA"/>
</dbReference>
<dbReference type="InterPro" id="IPR022998">
    <property type="entry name" value="ThiamineP_synth_TenI"/>
</dbReference>
<dbReference type="NCBIfam" id="TIGR00097">
    <property type="entry name" value="HMP-P_kinase"/>
    <property type="match status" value="1"/>
</dbReference>
<evidence type="ECO:0000256" key="3">
    <source>
        <dbReference type="ARBA" id="ARBA00003814"/>
    </source>
</evidence>
<evidence type="ECO:0000256" key="18">
    <source>
        <dbReference type="HAMAP-Rule" id="MF_00097"/>
    </source>
</evidence>
<keyword evidence="14" id="KW-0511">Multifunctional enzyme</keyword>
<comment type="pathway">
    <text evidence="6 18">Cofactor biosynthesis; thiamine diphosphate biosynthesis; thiamine phosphate from 4-amino-2-methyl-5-diphosphomethylpyrimidine and 4-methyl-5-(2-phosphoethyl)-thiazole: step 1/1.</text>
</comment>
<comment type="catalytic activity">
    <reaction evidence="15 18">
        <text>4-methyl-5-(2-phosphooxyethyl)-thiazole + 4-amino-2-methyl-5-(diphosphooxymethyl)pyrimidine + H(+) = thiamine phosphate + diphosphate</text>
        <dbReference type="Rhea" id="RHEA:22328"/>
        <dbReference type="ChEBI" id="CHEBI:15378"/>
        <dbReference type="ChEBI" id="CHEBI:33019"/>
        <dbReference type="ChEBI" id="CHEBI:37575"/>
        <dbReference type="ChEBI" id="CHEBI:57841"/>
        <dbReference type="ChEBI" id="CHEBI:58296"/>
        <dbReference type="EC" id="2.5.1.3"/>
    </reaction>
</comment>
<feature type="binding site" evidence="18">
    <location>
        <position position="160"/>
    </location>
    <ligand>
        <name>4-amino-2-methyl-5-(diphosphooxymethyl)pyrimidine</name>
        <dbReference type="ChEBI" id="CHEBI:57841"/>
    </ligand>
</feature>
<comment type="catalytic activity">
    <reaction evidence="16 18">
        <text>2-(2-carboxy-4-methylthiazol-5-yl)ethyl phosphate + 4-amino-2-methyl-5-(diphosphooxymethyl)pyrimidine + 2 H(+) = thiamine phosphate + CO2 + diphosphate</text>
        <dbReference type="Rhea" id="RHEA:47848"/>
        <dbReference type="ChEBI" id="CHEBI:15378"/>
        <dbReference type="ChEBI" id="CHEBI:16526"/>
        <dbReference type="ChEBI" id="CHEBI:33019"/>
        <dbReference type="ChEBI" id="CHEBI:37575"/>
        <dbReference type="ChEBI" id="CHEBI:57841"/>
        <dbReference type="ChEBI" id="CHEBI:62890"/>
        <dbReference type="EC" id="2.5.1.3"/>
    </reaction>
</comment>
<dbReference type="InterPro" id="IPR034291">
    <property type="entry name" value="TMP_synthase"/>
</dbReference>
<evidence type="ECO:0000256" key="11">
    <source>
        <dbReference type="ARBA" id="ARBA00022840"/>
    </source>
</evidence>
<evidence type="ECO:0000313" key="22">
    <source>
        <dbReference type="EMBL" id="KFI58297.1"/>
    </source>
</evidence>
<dbReference type="CDD" id="cd00564">
    <property type="entry name" value="TMP_TenI"/>
    <property type="match status" value="1"/>
</dbReference>
<dbReference type="InterPro" id="IPR029056">
    <property type="entry name" value="Ribokinase-like"/>
</dbReference>
<comment type="function">
    <text evidence="3 18">Condenses 4-methyl-5-(beta-hydroxyethyl)thiazole monophosphate (THZ-P) and 2-methyl-4-amino-5-hydroxymethyl pyrimidine pyrophosphate (HMP-PP) to form thiamine monophosphate (TMP).</text>
</comment>
<dbReference type="InterPro" id="IPR036206">
    <property type="entry name" value="ThiamineP_synth_sf"/>
</dbReference>
<feature type="domain" description="Pyridoxamine kinase/Phosphomethylpyrimidine kinase" evidence="21">
    <location>
        <begin position="264"/>
        <end position="502"/>
    </location>
</feature>
<dbReference type="InterPro" id="IPR013749">
    <property type="entry name" value="PM/HMP-P_kinase-1"/>
</dbReference>
<dbReference type="SUPFAM" id="SSF89957">
    <property type="entry name" value="MTH1187/YkoF-like"/>
    <property type="match status" value="1"/>
</dbReference>
<dbReference type="UniPathway" id="UPA00060">
    <property type="reaction ID" value="UER00138"/>
</dbReference>
<keyword evidence="11" id="KW-0067">ATP-binding</keyword>
<evidence type="ECO:0000256" key="8">
    <source>
        <dbReference type="ARBA" id="ARBA00022723"/>
    </source>
</evidence>
<feature type="binding site" evidence="18">
    <location>
        <position position="109"/>
    </location>
    <ligand>
        <name>Mg(2+)</name>
        <dbReference type="ChEBI" id="CHEBI:18420"/>
    </ligand>
</feature>
<evidence type="ECO:0000256" key="13">
    <source>
        <dbReference type="ARBA" id="ARBA00022977"/>
    </source>
</evidence>
<evidence type="ECO:0000259" key="20">
    <source>
        <dbReference type="Pfam" id="PF02581"/>
    </source>
</evidence>
<feature type="binding site" evidence="18">
    <location>
        <begin position="213"/>
        <end position="214"/>
    </location>
    <ligand>
        <name>2-[(2R,5Z)-2-carboxy-4-methylthiazol-5(2H)-ylidene]ethyl phosphate</name>
        <dbReference type="ChEBI" id="CHEBI:62899"/>
    </ligand>
</feature>
<dbReference type="GO" id="GO:0005829">
    <property type="term" value="C:cytosol"/>
    <property type="evidence" value="ECO:0007669"/>
    <property type="project" value="TreeGrafter"/>
</dbReference>
<evidence type="ECO:0000256" key="2">
    <source>
        <dbReference type="ARBA" id="ARBA00000565"/>
    </source>
</evidence>
<dbReference type="Pfam" id="PF02581">
    <property type="entry name" value="TMP-TENI"/>
    <property type="match status" value="1"/>
</dbReference>
<dbReference type="CDD" id="cd01169">
    <property type="entry name" value="HMPP_kinase"/>
    <property type="match status" value="1"/>
</dbReference>
<dbReference type="GO" id="GO:0004789">
    <property type="term" value="F:thiamine-phosphate diphosphorylase activity"/>
    <property type="evidence" value="ECO:0007669"/>
    <property type="project" value="UniProtKB-UniRule"/>
</dbReference>
<protein>
    <recommendedName>
        <fullName evidence="18">Thiamine-phosphate synthase</fullName>
        <shortName evidence="18">TP synthase</shortName>
        <shortName evidence="18">TPS</shortName>
        <ecNumber evidence="18">2.5.1.3</ecNumber>
    </recommendedName>
    <alternativeName>
        <fullName evidence="18">Thiamine-phosphate pyrophosphorylase</fullName>
        <shortName evidence="18">TMP pyrophosphorylase</shortName>
        <shortName evidence="18">TMP-PPase</shortName>
    </alternativeName>
</protein>
<dbReference type="SUPFAM" id="SSF53613">
    <property type="entry name" value="Ribokinase-like"/>
    <property type="match status" value="1"/>
</dbReference>
<feature type="binding site" evidence="18">
    <location>
        <begin position="157"/>
        <end position="159"/>
    </location>
    <ligand>
        <name>2-[(2R,5Z)-2-carboxy-4-methylthiazol-5(2H)-ylidene]ethyl phosphate</name>
        <dbReference type="ChEBI" id="CHEBI:62899"/>
    </ligand>
</feature>
<evidence type="ECO:0000256" key="5">
    <source>
        <dbReference type="ARBA" id="ARBA00004769"/>
    </source>
</evidence>
<comment type="cofactor">
    <cofactor evidence="18">
        <name>Mg(2+)</name>
        <dbReference type="ChEBI" id="CHEBI:18420"/>
    </cofactor>
    <text evidence="18">Binds 1 Mg(2+) ion per subunit.</text>
</comment>
<dbReference type="Gene3D" id="3.40.1190.20">
    <property type="match status" value="1"/>
</dbReference>
<comment type="caution">
    <text evidence="22">The sequence shown here is derived from an EMBL/GenBank/DDBJ whole genome shotgun (WGS) entry which is preliminary data.</text>
</comment>
<feature type="domain" description="Thiamine-binding protein" evidence="19">
    <location>
        <begin position="556"/>
        <end position="643"/>
    </location>
</feature>
<dbReference type="STRING" id="35760.BCHO_0381"/>
<evidence type="ECO:0000256" key="14">
    <source>
        <dbReference type="ARBA" id="ARBA00023268"/>
    </source>
</evidence>
<dbReference type="Gene3D" id="3.20.20.70">
    <property type="entry name" value="Aldolase class I"/>
    <property type="match status" value="1"/>
</dbReference>
<sequence length="654" mass="68214">MTAAFPYPSMRRSFDLRFYFVIGPDDCKGRTLLDVVSKALDGGASFVQLRAKHADVADIVSMAADIAEEIRGHHLDDRVAFVIDDRVDAAIEARHRGIKVDGVHIGQDDLSPEEARRLLGNDAIVGLSANTPEQVEAANALPAGTIDYIGAGPLHATATKPEAGVAGKAKTLDAEQINALCDKSLYPLVVGGGVHVDDVPMLADTYADGWFVVSAIAAADDPEVATQRLVDAWTAVRGDARHGYEETVGTPVKLPAVLSIATTDSSGGAGIAADLKTMLANDVYGECVIAGITAQNTTGVQAIASVDAALIGAQIDSVFDDIRPTAVKIGVVVGREAIETVAAKLRAHGAKHVVVDPVMVATSGSSLADDESVVTMTRELFPLAEVITPNIPETSTLVGEAIDGRDAMERAARTLAERYGCAALVKGGHGTNDASDVLVWPGGDVRWFEGERIANTNTHGTGCTLSSAIASRLALGDTLGDAVANAKAYLGGALRAQLDLGAAPARWTTAGRATERISPTITNAKGTAMPQTPDRNAVRQQVPTDKDGKPIINTVAAVAIAPSGVGAELSEYVSQAVAVIRDSGLPNETNAMFTNIEGDLDDVLRVVRDATMKLAEQGYRTGVSLKLDIRPGFSGQMAEKPALVDEIIAAGQND</sequence>
<dbReference type="GO" id="GO:0000287">
    <property type="term" value="F:magnesium ion binding"/>
    <property type="evidence" value="ECO:0007669"/>
    <property type="project" value="UniProtKB-UniRule"/>
</dbReference>
<comment type="catalytic activity">
    <reaction evidence="2">
        <text>4-amino-2-methyl-5-(phosphooxymethyl)pyrimidine + ATP = 4-amino-2-methyl-5-(diphosphooxymethyl)pyrimidine + ADP</text>
        <dbReference type="Rhea" id="RHEA:19893"/>
        <dbReference type="ChEBI" id="CHEBI:30616"/>
        <dbReference type="ChEBI" id="CHEBI:57841"/>
        <dbReference type="ChEBI" id="CHEBI:58354"/>
        <dbReference type="ChEBI" id="CHEBI:456216"/>
        <dbReference type="EC" id="2.7.4.7"/>
    </reaction>
</comment>
<dbReference type="GO" id="GO:0008902">
    <property type="term" value="F:hydroxymethylpyrimidine kinase activity"/>
    <property type="evidence" value="ECO:0007669"/>
    <property type="project" value="UniProtKB-EC"/>
</dbReference>
<dbReference type="PANTHER" id="PTHR20858:SF17">
    <property type="entry name" value="HYDROXYMETHYLPYRIMIDINE_PHOSPHOMETHYLPYRIMIDINE KINASE THI20-RELATED"/>
    <property type="match status" value="1"/>
</dbReference>
<dbReference type="Pfam" id="PF01910">
    <property type="entry name" value="Thiamine_BP"/>
    <property type="match status" value="1"/>
</dbReference>
<evidence type="ECO:0000256" key="16">
    <source>
        <dbReference type="ARBA" id="ARBA00047851"/>
    </source>
</evidence>
<evidence type="ECO:0000256" key="15">
    <source>
        <dbReference type="ARBA" id="ARBA00047334"/>
    </source>
</evidence>
<dbReference type="GO" id="GO:0005524">
    <property type="term" value="F:ATP binding"/>
    <property type="evidence" value="ECO:0007669"/>
    <property type="project" value="UniProtKB-KW"/>
</dbReference>
<dbReference type="GO" id="GO:0016829">
    <property type="term" value="F:lyase activity"/>
    <property type="evidence" value="ECO:0007669"/>
    <property type="project" value="UniProtKB-KW"/>
</dbReference>
<keyword evidence="8 18" id="KW-0479">Metal-binding</keyword>
<feature type="binding site" evidence="18">
    <location>
        <position position="128"/>
    </location>
    <ligand>
        <name>4-amino-2-methyl-5-(diphosphooxymethyl)pyrimidine</name>
        <dbReference type="ChEBI" id="CHEBI:57841"/>
    </ligand>
</feature>
<accession>A0A087AHP7</accession>
<evidence type="ECO:0000259" key="19">
    <source>
        <dbReference type="Pfam" id="PF01910"/>
    </source>
</evidence>
<evidence type="ECO:0000256" key="12">
    <source>
        <dbReference type="ARBA" id="ARBA00022842"/>
    </source>
</evidence>
<name>A0A087AHP7_9BIFI</name>
<evidence type="ECO:0000256" key="1">
    <source>
        <dbReference type="ARBA" id="ARBA00000151"/>
    </source>
</evidence>
<keyword evidence="23" id="KW-1185">Reference proteome</keyword>
<feature type="domain" description="Thiamine phosphate synthase/TenI" evidence="20">
    <location>
        <begin position="18"/>
        <end position="216"/>
    </location>
</feature>
<dbReference type="eggNOG" id="COG0011">
    <property type="taxonomic scope" value="Bacteria"/>
</dbReference>
<dbReference type="EC" id="2.5.1.3" evidence="18"/>
<proteinExistence type="inferred from homology"/>
<comment type="function">
    <text evidence="4">Catalyzes the phosphorylation of hydroxymethylpyrimidine phosphate (HMP-P) to HMP-PP, and of HMP to HMP-P.</text>
</comment>